<evidence type="ECO:0000313" key="3">
    <source>
        <dbReference type="EMBL" id="ATW29342.1"/>
    </source>
</evidence>
<proteinExistence type="predicted"/>
<dbReference type="Gene3D" id="6.20.50.90">
    <property type="match status" value="1"/>
</dbReference>
<feature type="compositionally biased region" description="Basic and acidic residues" evidence="1">
    <location>
        <begin position="1"/>
        <end position="12"/>
    </location>
</feature>
<name>A0A2D3T6A5_9ENTR</name>
<dbReference type="Gene3D" id="2.60.40.10">
    <property type="entry name" value="Immunoglobulins"/>
    <property type="match status" value="4"/>
</dbReference>
<sequence length="1033" mass="115032">MIKINAEDHTPYDQDEDTDIKITSKKNPKFTFEDIDDVVNKVTVSVSKSKEKNADPKTIKYTKIPEGKWKNDEDDQGYNSNQIPILFQEDGEYNMTLKAETTGGLEATSNRLTLGVYAGVMAPSIAVESKDELEEVLSGTATPTFEIKNVDPHAREIHITATPGKEGNTQKSFKGVLDKNGGIKSDEHGVFEKITGGFSYKFKPVQNWEEGIYSIRVSVINKATQPSLDSSTLALIINTSKPAQPSITLSDTSNTTHPTSLQEKEKWTSSRKPTFTIDLKDNNTDNPIKKVEVEVMVTGAEGKTYIATKEGLNNWSPEINEKSNKKGTFSLNVKNELTFTPDDEWKKGEYSLSVKTYNSVDQPSDVSKTEVVNVNDDQPDQPKIELAYADQTGKEIDASNTNITNNPNPGFAISNINLERDSIDKDAVTITITKESKSIIPGAKVTYENGGFSYNTTNFHNKHGDGEYTATVRVTNKAGIPSDSTGFRFEIDTTAPNPPEIDWTSGSFVTMTNPTDKGVLKTVATREEDFVVEVKTDTEIDAPRYITATLNQKVPLPLPVKKEEKEGKNIWKFTFKQNFSTGKNGLSVEVKDKAGNKNTAQGDFMVLEELPAPKIDMNHNTNAAGQTSTPYMINKVNMVQNEKRKLNISLDDNTLFPYVEMKAELISAESSGSSYELSIKKNPDTNWTVEIPGKQADGKYRLKVIATDVLKRTQETEVDFVVDTTPPNIPEIELVDESENGKSFVGNASNLTLTYNSPQFKITFDEEDMDSVNIKLENSEGKPIQIKSLTEQEISAGEYIYKTDSLNNTADYILTVTATDKAGNQSPTKKQNFNINTTDLQDVDILLYDKDKTGDKGSNFTKNKNPTLIFRTKEENINKIVIYQKPQSVSADNVMIAELKSDGSFQKNEDQRWKIPENIFNKEGKYIISARPYKGKKQGPKTEIAIDFYQNAPEVKDIQLNAASKSTFDESGIYTNEPTPGFLITVPDGDEHRVWKMQVLVIKQSTENPLETINITENIFPANRPNSVNTQKP</sequence>
<gene>
    <name evidence="3" type="ORF">BJP41_02170</name>
</gene>
<feature type="region of interest" description="Disordered" evidence="1">
    <location>
        <begin position="1"/>
        <end position="20"/>
    </location>
</feature>
<dbReference type="RefSeq" id="WP_100103005.1">
    <property type="nucleotide sequence ID" value="NZ_CAWNMT010000001.1"/>
</dbReference>
<evidence type="ECO:0000313" key="4">
    <source>
        <dbReference type="Proteomes" id="UP000230008"/>
    </source>
</evidence>
<feature type="domain" description="Bacterial Ig-like" evidence="2">
    <location>
        <begin position="729"/>
        <end position="837"/>
    </location>
</feature>
<evidence type="ECO:0000256" key="1">
    <source>
        <dbReference type="SAM" id="MobiDB-lite"/>
    </source>
</evidence>
<protein>
    <recommendedName>
        <fullName evidence="2">Bacterial Ig-like domain-containing protein</fullName>
    </recommendedName>
</protein>
<feature type="domain" description="Bacterial Ig-like" evidence="2">
    <location>
        <begin position="380"/>
        <end position="493"/>
    </location>
</feature>
<accession>A0A2D3T6A5</accession>
<reference evidence="4" key="1">
    <citation type="submission" date="2016-10" db="EMBL/GenBank/DDBJ databases">
        <authorList>
            <person name="Chevignon G."/>
        </authorList>
    </citation>
    <scope>NUCLEOTIDE SEQUENCE [LARGE SCALE GENOMIC DNA]</scope>
    <source>
        <strain evidence="4">A2C</strain>
    </source>
</reference>
<dbReference type="EMBL" id="CP017606">
    <property type="protein sequence ID" value="ATW29342.1"/>
    <property type="molecule type" value="Genomic_DNA"/>
</dbReference>
<dbReference type="InterPro" id="IPR013783">
    <property type="entry name" value="Ig-like_fold"/>
</dbReference>
<dbReference type="Pfam" id="PF19077">
    <property type="entry name" value="Big_13"/>
    <property type="match status" value="2"/>
</dbReference>
<dbReference type="AlphaFoldDB" id="A0A2D3T6A5"/>
<reference evidence="4" key="2">
    <citation type="submission" date="2017-11" db="EMBL/GenBank/DDBJ databases">
        <title>PacBio sequencing of new strain of the secondary endosymbiont Candidatus Hamiltonella defensa.</title>
        <authorList>
            <person name="Strand M.R."/>
            <person name="Oliver K."/>
        </authorList>
    </citation>
    <scope>NUCLEOTIDE SEQUENCE [LARGE SCALE GENOMIC DNA]</scope>
    <source>
        <strain evidence="4">A2C</strain>
    </source>
</reference>
<feature type="region of interest" description="Disordered" evidence="1">
    <location>
        <begin position="244"/>
        <end position="269"/>
    </location>
</feature>
<dbReference type="Proteomes" id="UP000230008">
    <property type="component" value="Chromosome"/>
</dbReference>
<organism evidence="3 4">
    <name type="scientific">Candidatus Williamhamiltonella defendens</name>
    <dbReference type="NCBI Taxonomy" id="138072"/>
    <lineage>
        <taxon>Bacteria</taxon>
        <taxon>Pseudomonadati</taxon>
        <taxon>Pseudomonadota</taxon>
        <taxon>Gammaproteobacteria</taxon>
        <taxon>Enterobacterales</taxon>
        <taxon>Enterobacteriaceae</taxon>
        <taxon>aphid secondary symbionts</taxon>
        <taxon>Candidatus Williamhamiltonella</taxon>
    </lineage>
</organism>
<dbReference type="InterPro" id="IPR044016">
    <property type="entry name" value="Big_13"/>
</dbReference>
<feature type="compositionally biased region" description="Polar residues" evidence="1">
    <location>
        <begin position="244"/>
        <end position="261"/>
    </location>
</feature>
<evidence type="ECO:0000259" key="2">
    <source>
        <dbReference type="Pfam" id="PF19077"/>
    </source>
</evidence>